<dbReference type="Proteomes" id="UP000824540">
    <property type="component" value="Unassembled WGS sequence"/>
</dbReference>
<gene>
    <name evidence="1" type="ORF">JZ751_017562</name>
</gene>
<dbReference type="EMBL" id="JAFBMS010000004">
    <property type="protein sequence ID" value="KAG9352986.1"/>
    <property type="molecule type" value="Genomic_DNA"/>
</dbReference>
<protein>
    <submittedName>
        <fullName evidence="1">Uncharacterized protein</fullName>
    </submittedName>
</protein>
<dbReference type="AlphaFoldDB" id="A0A8T2PLK0"/>
<name>A0A8T2PLK0_9TELE</name>
<sequence>MEDSGVDEHFVSSAPLRPVGCVTREPQSPPPTHTLGLPYGRIRPTAPVITERQDGALSTIWRKQCVWWVCAAWPTAAPAMTSSEVSMHVEEVVVVTTPDTAVDTAVVEEVKTMLVTTELAQQGWVSKHVLASDIWTTFRAFIFLT</sequence>
<keyword evidence="2" id="KW-1185">Reference proteome</keyword>
<evidence type="ECO:0000313" key="1">
    <source>
        <dbReference type="EMBL" id="KAG9352986.1"/>
    </source>
</evidence>
<evidence type="ECO:0000313" key="2">
    <source>
        <dbReference type="Proteomes" id="UP000824540"/>
    </source>
</evidence>
<proteinExistence type="predicted"/>
<reference evidence="1" key="1">
    <citation type="thesis" date="2021" institute="BYU ScholarsArchive" country="Provo, UT, USA">
        <title>Applications of and Algorithms for Genome Assembly and Genomic Analyses with an Emphasis on Marine Teleosts.</title>
        <authorList>
            <person name="Pickett B.D."/>
        </authorList>
    </citation>
    <scope>NUCLEOTIDE SEQUENCE</scope>
    <source>
        <strain evidence="1">HI-2016</strain>
    </source>
</reference>
<organism evidence="1 2">
    <name type="scientific">Albula glossodonta</name>
    <name type="common">roundjaw bonefish</name>
    <dbReference type="NCBI Taxonomy" id="121402"/>
    <lineage>
        <taxon>Eukaryota</taxon>
        <taxon>Metazoa</taxon>
        <taxon>Chordata</taxon>
        <taxon>Craniata</taxon>
        <taxon>Vertebrata</taxon>
        <taxon>Euteleostomi</taxon>
        <taxon>Actinopterygii</taxon>
        <taxon>Neopterygii</taxon>
        <taxon>Teleostei</taxon>
        <taxon>Albuliformes</taxon>
        <taxon>Albulidae</taxon>
        <taxon>Albula</taxon>
    </lineage>
</organism>
<comment type="caution">
    <text evidence="1">The sequence shown here is derived from an EMBL/GenBank/DDBJ whole genome shotgun (WGS) entry which is preliminary data.</text>
</comment>
<accession>A0A8T2PLK0</accession>